<reference evidence="6 7" key="1">
    <citation type="submission" date="2020-08" db="EMBL/GenBank/DDBJ databases">
        <title>Genomic Encyclopedia of Type Strains, Phase III (KMG-III): the genomes of soil and plant-associated and newly described type strains.</title>
        <authorList>
            <person name="Whitman W."/>
        </authorList>
    </citation>
    <scope>NUCLEOTIDE SEQUENCE [LARGE SCALE GENOMIC DNA]</scope>
    <source>
        <strain evidence="6 7">CECT 8960</strain>
    </source>
</reference>
<dbReference type="EMBL" id="JACHJQ010000009">
    <property type="protein sequence ID" value="MBB4911476.1"/>
    <property type="molecule type" value="Genomic_DNA"/>
</dbReference>
<dbReference type="Pfam" id="PF00561">
    <property type="entry name" value="Abhydrolase_1"/>
    <property type="match status" value="1"/>
</dbReference>
<feature type="chain" id="PRO_5031352102" evidence="4">
    <location>
        <begin position="18"/>
        <end position="527"/>
    </location>
</feature>
<evidence type="ECO:0000313" key="7">
    <source>
        <dbReference type="Proteomes" id="UP000520767"/>
    </source>
</evidence>
<keyword evidence="3" id="KW-0378">Hydrolase</keyword>
<proteinExistence type="inferred from homology"/>
<dbReference type="InterPro" id="IPR051601">
    <property type="entry name" value="Serine_prot/Carboxylest_S33"/>
</dbReference>
<evidence type="ECO:0000256" key="4">
    <source>
        <dbReference type="SAM" id="SignalP"/>
    </source>
</evidence>
<dbReference type="Gene3D" id="3.40.50.1820">
    <property type="entry name" value="alpha/beta hydrolase"/>
    <property type="match status" value="1"/>
</dbReference>
<comment type="similarity">
    <text evidence="1">Belongs to the peptidase S33 family.</text>
</comment>
<dbReference type="AlphaFoldDB" id="A0A7W7VIF2"/>
<gene>
    <name evidence="6" type="ORF">FHR82_007736</name>
</gene>
<dbReference type="GO" id="GO:0016787">
    <property type="term" value="F:hydrolase activity"/>
    <property type="evidence" value="ECO:0007669"/>
    <property type="project" value="UniProtKB-KW"/>
</dbReference>
<dbReference type="PANTHER" id="PTHR43248">
    <property type="entry name" value="2-SUCCINYL-6-HYDROXY-2,4-CYCLOHEXADIENE-1-CARBOXYLATE SYNTHASE"/>
    <property type="match status" value="1"/>
</dbReference>
<evidence type="ECO:0000259" key="5">
    <source>
        <dbReference type="Pfam" id="PF00561"/>
    </source>
</evidence>
<dbReference type="Proteomes" id="UP000520767">
    <property type="component" value="Unassembled WGS sequence"/>
</dbReference>
<organism evidence="6 7">
    <name type="scientific">Actinophytocola algeriensis</name>
    <dbReference type="NCBI Taxonomy" id="1768010"/>
    <lineage>
        <taxon>Bacteria</taxon>
        <taxon>Bacillati</taxon>
        <taxon>Actinomycetota</taxon>
        <taxon>Actinomycetes</taxon>
        <taxon>Pseudonocardiales</taxon>
        <taxon>Pseudonocardiaceae</taxon>
    </lineage>
</organism>
<sequence length="527" mass="56108">MTASILLAFSVAVGAGACTTSVDGESGPQLPFEEQNEPAGPVPAGLEQFYSQPLTWEGCAEYAKTDYDEQALGADGLQCTHLTVPLDYAKPDGDTIELGVLRKPARDRDQRIGALVVNPGGPGAAGLSTAAALADVNDTLADRFDFVGFDPRGVGSSEPNVECLTDEEMDQERATDDELDVSPEGVAKQDAESKEFAQKCAANTEFGTAMLANIGTRDVVKDIDVLRSALGDEKLTYLGYSYGTRIGSTYAETFPDNVRALVLDGALDPSQTPVDEVVAQGAGFQKAFDDFVAWCTGEDDCALGKDKGTALRQFHDLVRPLGERPVEVGDGRKLSYEDATTGVVQALYSEQLWEHLNSGLNELKQNEGATLMSLADMYLERDPDGTYSTTQDVFTAVRCVDDPRVTDPNVALDLNREYKEAAPFLDDGKPAAPVLDSCAYWPVPNTSEPHVPDVPGLPKVLVISTTGDPATPYDAGVALAKGLGGGLLTFEATQHTVFLQGNSCVDDAGAKYLTDLELPAEGTRCKP</sequence>
<dbReference type="PANTHER" id="PTHR43248:SF29">
    <property type="entry name" value="TRIPEPTIDYL AMINOPEPTIDASE"/>
    <property type="match status" value="1"/>
</dbReference>
<keyword evidence="2 4" id="KW-0732">Signal</keyword>
<protein>
    <submittedName>
        <fullName evidence="6">Pimeloyl-ACP methyl ester carboxylesterase</fullName>
    </submittedName>
</protein>
<evidence type="ECO:0000256" key="3">
    <source>
        <dbReference type="ARBA" id="ARBA00022801"/>
    </source>
</evidence>
<dbReference type="InterPro" id="IPR000073">
    <property type="entry name" value="AB_hydrolase_1"/>
</dbReference>
<name>A0A7W7VIF2_9PSEU</name>
<dbReference type="SUPFAM" id="SSF53474">
    <property type="entry name" value="alpha/beta-Hydrolases"/>
    <property type="match status" value="1"/>
</dbReference>
<feature type="domain" description="AB hydrolase-1" evidence="5">
    <location>
        <begin position="114"/>
        <end position="501"/>
    </location>
</feature>
<comment type="caution">
    <text evidence="6">The sequence shown here is derived from an EMBL/GenBank/DDBJ whole genome shotgun (WGS) entry which is preliminary data.</text>
</comment>
<feature type="signal peptide" evidence="4">
    <location>
        <begin position="1"/>
        <end position="17"/>
    </location>
</feature>
<evidence type="ECO:0000313" key="6">
    <source>
        <dbReference type="EMBL" id="MBB4911476.1"/>
    </source>
</evidence>
<accession>A0A7W7VIF2</accession>
<keyword evidence="7" id="KW-1185">Reference proteome</keyword>
<evidence type="ECO:0000256" key="2">
    <source>
        <dbReference type="ARBA" id="ARBA00022729"/>
    </source>
</evidence>
<dbReference type="InterPro" id="IPR029058">
    <property type="entry name" value="AB_hydrolase_fold"/>
</dbReference>
<evidence type="ECO:0000256" key="1">
    <source>
        <dbReference type="ARBA" id="ARBA00010088"/>
    </source>
</evidence>